<dbReference type="EC" id="3.2.1.14" evidence="2"/>
<comment type="caution">
    <text evidence="14">Lacks conserved residue(s) required for the propagation of feature annotation.</text>
</comment>
<dbReference type="InParanoid" id="A0A5E4FGD8"/>
<feature type="domain" description="Chitin-binding type-1" evidence="16">
    <location>
        <begin position="29"/>
        <end position="64"/>
    </location>
</feature>
<dbReference type="FunFam" id="3.30.20.10:FF:000001">
    <property type="entry name" value="Endochitinase (Chitinase)"/>
    <property type="match status" value="1"/>
</dbReference>
<feature type="chain" id="PRO_5022895834" description="chitinase" evidence="15">
    <location>
        <begin position="30"/>
        <end position="276"/>
    </location>
</feature>
<organism evidence="17 18">
    <name type="scientific">Prunus dulcis</name>
    <name type="common">Almond</name>
    <name type="synonym">Amygdalus dulcis</name>
    <dbReference type="NCBI Taxonomy" id="3755"/>
    <lineage>
        <taxon>Eukaryota</taxon>
        <taxon>Viridiplantae</taxon>
        <taxon>Streptophyta</taxon>
        <taxon>Embryophyta</taxon>
        <taxon>Tracheophyta</taxon>
        <taxon>Spermatophyta</taxon>
        <taxon>Magnoliopsida</taxon>
        <taxon>eudicotyledons</taxon>
        <taxon>Gunneridae</taxon>
        <taxon>Pentapetalae</taxon>
        <taxon>rosids</taxon>
        <taxon>fabids</taxon>
        <taxon>Rosales</taxon>
        <taxon>Rosaceae</taxon>
        <taxon>Amygdaloideae</taxon>
        <taxon>Amygdaleae</taxon>
        <taxon>Prunus</taxon>
    </lineage>
</organism>
<dbReference type="Pfam" id="PF00182">
    <property type="entry name" value="Glyco_hydro_19"/>
    <property type="match status" value="2"/>
</dbReference>
<evidence type="ECO:0000256" key="11">
    <source>
        <dbReference type="ARBA" id="ARBA00023326"/>
    </source>
</evidence>
<keyword evidence="6" id="KW-0611">Plant defense</keyword>
<dbReference type="GO" id="GO:0000272">
    <property type="term" value="P:polysaccharide catabolic process"/>
    <property type="evidence" value="ECO:0007669"/>
    <property type="project" value="UniProtKB-KW"/>
</dbReference>
<keyword evidence="5" id="KW-0378">Hydrolase</keyword>
<dbReference type="GO" id="GO:0016998">
    <property type="term" value="P:cell wall macromolecule catabolic process"/>
    <property type="evidence" value="ECO:0007669"/>
    <property type="project" value="InterPro"/>
</dbReference>
<evidence type="ECO:0000256" key="15">
    <source>
        <dbReference type="SAM" id="SignalP"/>
    </source>
</evidence>
<proteinExistence type="predicted"/>
<reference evidence="18" key="1">
    <citation type="journal article" date="2020" name="Plant J.">
        <title>Transposons played a major role in the diversification between the closely related almond and peach genomes: results from the almond genome sequence.</title>
        <authorList>
            <person name="Alioto T."/>
            <person name="Alexiou K.G."/>
            <person name="Bardil A."/>
            <person name="Barteri F."/>
            <person name="Castanera R."/>
            <person name="Cruz F."/>
            <person name="Dhingra A."/>
            <person name="Duval H."/>
            <person name="Fernandez I Marti A."/>
            <person name="Frias L."/>
            <person name="Galan B."/>
            <person name="Garcia J.L."/>
            <person name="Howad W."/>
            <person name="Gomez-Garrido J."/>
            <person name="Gut M."/>
            <person name="Julca I."/>
            <person name="Morata J."/>
            <person name="Puigdomenech P."/>
            <person name="Ribeca P."/>
            <person name="Rubio Cabetas M.J."/>
            <person name="Vlasova A."/>
            <person name="Wirthensohn M."/>
            <person name="Garcia-Mas J."/>
            <person name="Gabaldon T."/>
            <person name="Casacuberta J.M."/>
            <person name="Arus P."/>
        </authorList>
    </citation>
    <scope>NUCLEOTIDE SEQUENCE [LARGE SCALE GENOMIC DNA]</scope>
    <source>
        <strain evidence="18">cv. Texas</strain>
    </source>
</reference>
<dbReference type="OMA" id="YYNDYCT"/>
<dbReference type="Gramene" id="VVA27203">
    <property type="protein sequence ID" value="VVA27203"/>
    <property type="gene ID" value="Prudul26B001038"/>
</dbReference>
<evidence type="ECO:0000256" key="5">
    <source>
        <dbReference type="ARBA" id="ARBA00022801"/>
    </source>
</evidence>
<dbReference type="Gene3D" id="3.30.60.10">
    <property type="entry name" value="Endochitinase-like"/>
    <property type="match status" value="1"/>
</dbReference>
<feature type="disulfide bond" evidence="13 14">
    <location>
        <begin position="34"/>
        <end position="46"/>
    </location>
</feature>
<evidence type="ECO:0000313" key="17">
    <source>
        <dbReference type="EMBL" id="VVA27203.1"/>
    </source>
</evidence>
<name>A0A5E4FGD8_PRUDU</name>
<evidence type="ECO:0000256" key="6">
    <source>
        <dbReference type="ARBA" id="ARBA00022821"/>
    </source>
</evidence>
<dbReference type="PROSITE" id="PS50941">
    <property type="entry name" value="CHIT_BIND_I_2"/>
    <property type="match status" value="1"/>
</dbReference>
<dbReference type="FunFam" id="1.10.530.10:FF:000052">
    <property type="entry name" value="Endochitinase PR4"/>
    <property type="match status" value="1"/>
</dbReference>
<dbReference type="PROSITE" id="PS00774">
    <property type="entry name" value="CHITINASE_19_2"/>
    <property type="match status" value="1"/>
</dbReference>
<dbReference type="GO" id="GO:0006952">
    <property type="term" value="P:defense response"/>
    <property type="evidence" value="ECO:0007669"/>
    <property type="project" value="UniProtKB-KW"/>
</dbReference>
<dbReference type="PROSITE" id="PS00026">
    <property type="entry name" value="CHIT_BIND_I_1"/>
    <property type="match status" value="1"/>
</dbReference>
<feature type="active site" description="Proton donor" evidence="12">
    <location>
        <position position="141"/>
    </location>
</feature>
<keyword evidence="11" id="KW-0624">Polysaccharide degradation</keyword>
<evidence type="ECO:0000256" key="14">
    <source>
        <dbReference type="PROSITE-ProRule" id="PRU00261"/>
    </source>
</evidence>
<dbReference type="InterPro" id="IPR036861">
    <property type="entry name" value="Endochitinase-like_sf"/>
</dbReference>
<evidence type="ECO:0000256" key="7">
    <source>
        <dbReference type="ARBA" id="ARBA00023024"/>
    </source>
</evidence>
<keyword evidence="4 15" id="KW-0732">Signal</keyword>
<gene>
    <name evidence="17" type="ORF">ALMOND_2B001038</name>
</gene>
<dbReference type="InterPro" id="IPR000726">
    <property type="entry name" value="Glyco_hydro_19_cat"/>
</dbReference>
<evidence type="ECO:0000256" key="8">
    <source>
        <dbReference type="ARBA" id="ARBA00023157"/>
    </source>
</evidence>
<evidence type="ECO:0000256" key="12">
    <source>
        <dbReference type="PIRSR" id="PIRSR001060-1"/>
    </source>
</evidence>
<keyword evidence="3 14" id="KW-0147">Chitin-binding</keyword>
<dbReference type="SUPFAM" id="SSF57016">
    <property type="entry name" value="Plant lectins/antimicrobial peptides"/>
    <property type="match status" value="1"/>
</dbReference>
<dbReference type="Proteomes" id="UP000327085">
    <property type="component" value="Chromosome 1"/>
</dbReference>
<evidence type="ECO:0000256" key="9">
    <source>
        <dbReference type="ARBA" id="ARBA00023277"/>
    </source>
</evidence>
<keyword evidence="7" id="KW-0146">Chitin degradation</keyword>
<keyword evidence="10" id="KW-0326">Glycosidase</keyword>
<feature type="signal peptide" evidence="15">
    <location>
        <begin position="1"/>
        <end position="29"/>
    </location>
</feature>
<dbReference type="PANTHER" id="PTHR22595:SF197">
    <property type="entry name" value="CHITINASE FAMILY PROTEIN"/>
    <property type="match status" value="1"/>
</dbReference>
<evidence type="ECO:0000256" key="4">
    <source>
        <dbReference type="ARBA" id="ARBA00022729"/>
    </source>
</evidence>
<dbReference type="CDD" id="cd00325">
    <property type="entry name" value="chitinase_GH19"/>
    <property type="match status" value="1"/>
</dbReference>
<dbReference type="AlphaFoldDB" id="A0A5E4FGD8"/>
<dbReference type="Pfam" id="PF00187">
    <property type="entry name" value="Chitin_bind_1"/>
    <property type="match status" value="1"/>
</dbReference>
<dbReference type="Gene3D" id="1.10.530.10">
    <property type="match status" value="1"/>
</dbReference>
<evidence type="ECO:0000313" key="18">
    <source>
        <dbReference type="Proteomes" id="UP000327085"/>
    </source>
</evidence>
<dbReference type="InterPro" id="IPR016283">
    <property type="entry name" value="Glyco_hydro_19"/>
</dbReference>
<keyword evidence="9" id="KW-0119">Carbohydrate metabolism</keyword>
<dbReference type="Gene3D" id="3.30.20.10">
    <property type="entry name" value="Endochitinase, domain 2"/>
    <property type="match status" value="1"/>
</dbReference>
<dbReference type="PANTHER" id="PTHR22595">
    <property type="entry name" value="CHITINASE-RELATED"/>
    <property type="match status" value="1"/>
</dbReference>
<dbReference type="SMART" id="SM00270">
    <property type="entry name" value="ChtBD1"/>
    <property type="match status" value="1"/>
</dbReference>
<evidence type="ECO:0000256" key="1">
    <source>
        <dbReference type="ARBA" id="ARBA00000822"/>
    </source>
</evidence>
<dbReference type="EMBL" id="CABIKO010000118">
    <property type="protein sequence ID" value="VVA27203.1"/>
    <property type="molecule type" value="Genomic_DNA"/>
</dbReference>
<dbReference type="GO" id="GO:0008061">
    <property type="term" value="F:chitin binding"/>
    <property type="evidence" value="ECO:0007669"/>
    <property type="project" value="UniProtKB-UniRule"/>
</dbReference>
<dbReference type="PIRSF" id="PIRSF001060">
    <property type="entry name" value="Endochitinase"/>
    <property type="match status" value="1"/>
</dbReference>
<sequence length="276" mass="29539">MAFYNTTKYLTSVIALVFVAGALLNNATAQDCGCAPDLCCSQYGYCGTGNDYCGQGCKQGPCTGSGGTPTTPSGSSVADIVTPAFFNGIISQASSDCAGKNFYSRGGFLDGVNSYSDFGRLGSVDDSKREIAAFFAHVTHETGHFCYIEEINRGTYCDTTRTDYPCNPNKQYYGRGPLQLTWNYNYGAAGNSIGFDGLNSPETVASDAAVAFKTALWYWMNNVRPVVSQGFGATIRAINGAVECDGKEPGKVQARINYYNDYCTQLNVNPGGNLYC</sequence>
<evidence type="ECO:0000256" key="3">
    <source>
        <dbReference type="ARBA" id="ARBA00022669"/>
    </source>
</evidence>
<feature type="disulfide bond" evidence="13 14">
    <location>
        <begin position="39"/>
        <end position="53"/>
    </location>
</feature>
<dbReference type="GO" id="GO:0008843">
    <property type="term" value="F:endochitinase activity"/>
    <property type="evidence" value="ECO:0007669"/>
    <property type="project" value="UniProtKB-EC"/>
</dbReference>
<dbReference type="GO" id="GO:0006032">
    <property type="term" value="P:chitin catabolic process"/>
    <property type="evidence" value="ECO:0007669"/>
    <property type="project" value="UniProtKB-KW"/>
</dbReference>
<feature type="disulfide bond" evidence="13">
    <location>
        <begin position="157"/>
        <end position="166"/>
    </location>
</feature>
<dbReference type="InterPro" id="IPR001002">
    <property type="entry name" value="Chitin-bd_1"/>
</dbReference>
<dbReference type="InterPro" id="IPR018371">
    <property type="entry name" value="Chitin-binding_1_CS"/>
</dbReference>
<feature type="disulfide bond" evidence="13">
    <location>
        <begin position="97"/>
        <end position="146"/>
    </location>
</feature>
<evidence type="ECO:0000256" key="13">
    <source>
        <dbReference type="PIRSR" id="PIRSR001060-2"/>
    </source>
</evidence>
<dbReference type="PRINTS" id="PR00451">
    <property type="entry name" value="CHITINBINDNG"/>
</dbReference>
<accession>A0A5E4FGD8</accession>
<protein>
    <recommendedName>
        <fullName evidence="2">chitinase</fullName>
        <ecNumber evidence="2">3.2.1.14</ecNumber>
    </recommendedName>
</protein>
<dbReference type="CDD" id="cd00035">
    <property type="entry name" value="ChtBD1"/>
    <property type="match status" value="1"/>
</dbReference>
<evidence type="ECO:0000256" key="2">
    <source>
        <dbReference type="ARBA" id="ARBA00012729"/>
    </source>
</evidence>
<feature type="disulfide bond" evidence="13">
    <location>
        <begin position="244"/>
        <end position="276"/>
    </location>
</feature>
<dbReference type="SUPFAM" id="SSF53955">
    <property type="entry name" value="Lysozyme-like"/>
    <property type="match status" value="1"/>
</dbReference>
<dbReference type="InterPro" id="IPR023346">
    <property type="entry name" value="Lysozyme-like_dom_sf"/>
</dbReference>
<evidence type="ECO:0000256" key="10">
    <source>
        <dbReference type="ARBA" id="ARBA00023295"/>
    </source>
</evidence>
<evidence type="ECO:0000259" key="16">
    <source>
        <dbReference type="PROSITE" id="PS50941"/>
    </source>
</evidence>
<keyword evidence="8 13" id="KW-1015">Disulfide bond</keyword>
<comment type="catalytic activity">
    <reaction evidence="1">
        <text>Random endo-hydrolysis of N-acetyl-beta-D-glucosaminide (1-&gt;4)-beta-linkages in chitin and chitodextrins.</text>
        <dbReference type="EC" id="3.2.1.14"/>
    </reaction>
</comment>
<dbReference type="FunCoup" id="A0A5E4FGD8">
    <property type="interactions" value="96"/>
</dbReference>